<dbReference type="EMBL" id="CYKH01001044">
    <property type="protein sequence ID" value="CUG80006.1"/>
    <property type="molecule type" value="Genomic_DNA"/>
</dbReference>
<protein>
    <submittedName>
        <fullName evidence="4">D-isomer specific 2-hydroxyacid dehydrogenase, putative</fullName>
    </submittedName>
</protein>
<dbReference type="PANTHER" id="PTHR43333:SF1">
    <property type="entry name" value="D-ISOMER SPECIFIC 2-HYDROXYACID DEHYDROGENASE NAD-BINDING DOMAIN-CONTAINING PROTEIN"/>
    <property type="match status" value="1"/>
</dbReference>
<dbReference type="Pfam" id="PF02826">
    <property type="entry name" value="2-Hacid_dh_C"/>
    <property type="match status" value="1"/>
</dbReference>
<keyword evidence="5" id="KW-1185">Reference proteome</keyword>
<evidence type="ECO:0000313" key="4">
    <source>
        <dbReference type="EMBL" id="CUG80006.1"/>
    </source>
</evidence>
<dbReference type="SUPFAM" id="SSF51735">
    <property type="entry name" value="NAD(P)-binding Rossmann-fold domains"/>
    <property type="match status" value="1"/>
</dbReference>
<dbReference type="GO" id="GO:0051287">
    <property type="term" value="F:NAD binding"/>
    <property type="evidence" value="ECO:0007669"/>
    <property type="project" value="InterPro"/>
</dbReference>
<keyword evidence="1" id="KW-0560">Oxidoreductase</keyword>
<feature type="domain" description="D-isomer specific 2-hydroxyacid dehydrogenase NAD-binding" evidence="3">
    <location>
        <begin position="59"/>
        <end position="240"/>
    </location>
</feature>
<dbReference type="AlphaFoldDB" id="A0A0S4JA38"/>
<dbReference type="InterPro" id="IPR036291">
    <property type="entry name" value="NAD(P)-bd_dom_sf"/>
</dbReference>
<dbReference type="InterPro" id="IPR006140">
    <property type="entry name" value="D-isomer_DH_NAD-bd"/>
</dbReference>
<proteinExistence type="predicted"/>
<dbReference type="OrthoDB" id="298012at2759"/>
<dbReference type="PANTHER" id="PTHR43333">
    <property type="entry name" value="2-HACID_DH_C DOMAIN-CONTAINING PROTEIN"/>
    <property type="match status" value="1"/>
</dbReference>
<organism evidence="4 5">
    <name type="scientific">Bodo saltans</name>
    <name type="common">Flagellated protozoan</name>
    <dbReference type="NCBI Taxonomy" id="75058"/>
    <lineage>
        <taxon>Eukaryota</taxon>
        <taxon>Discoba</taxon>
        <taxon>Euglenozoa</taxon>
        <taxon>Kinetoplastea</taxon>
        <taxon>Metakinetoplastina</taxon>
        <taxon>Eubodonida</taxon>
        <taxon>Bodonidae</taxon>
        <taxon>Bodo</taxon>
    </lineage>
</organism>
<dbReference type="GO" id="GO:0016491">
    <property type="term" value="F:oxidoreductase activity"/>
    <property type="evidence" value="ECO:0007669"/>
    <property type="project" value="UniProtKB-KW"/>
</dbReference>
<name>A0A0S4JA38_BODSA</name>
<evidence type="ECO:0000256" key="1">
    <source>
        <dbReference type="ARBA" id="ARBA00023002"/>
    </source>
</evidence>
<accession>A0A0S4JA38</accession>
<gene>
    <name evidence="4" type="ORF">BSAL_86295</name>
</gene>
<evidence type="ECO:0000313" key="5">
    <source>
        <dbReference type="Proteomes" id="UP000051952"/>
    </source>
</evidence>
<evidence type="ECO:0000259" key="3">
    <source>
        <dbReference type="Pfam" id="PF02826"/>
    </source>
</evidence>
<dbReference type="Gene3D" id="3.40.50.720">
    <property type="entry name" value="NAD(P)-binding Rossmann-like Domain"/>
    <property type="match status" value="2"/>
</dbReference>
<dbReference type="VEuPathDB" id="TriTrypDB:BSAL_86295"/>
<evidence type="ECO:0000256" key="2">
    <source>
        <dbReference type="ARBA" id="ARBA00023027"/>
    </source>
</evidence>
<sequence length="279" mass="30281">MLLSNVTNRQVFSAPASVRMTPTSSLSIITTQQQQRLVQLVSNACGVFSSILAEHIVFAMLYFNRLVWQLQANRVAKVWDRFSMVPLRGQTLGIVGYGNIAQACVAALAGLGVHAVGLRRSAPAGWAPGWKDEFGVEIVVGAAGFDRIVEESDFVLNVLPATEENHHLFDEAVFKRMKRSAVYLNIGRGMTQREDHLAAALQSGTIRGAAVDVFEVEPLPAASPLWAVGDDKILLSPHNADISENYAVDTGAFFLNAATKFVADGLLPEYLVDIHGKGY</sequence>
<keyword evidence="2" id="KW-0520">NAD</keyword>
<dbReference type="Proteomes" id="UP000051952">
    <property type="component" value="Unassembled WGS sequence"/>
</dbReference>
<reference evidence="5" key="1">
    <citation type="submission" date="2015-09" db="EMBL/GenBank/DDBJ databases">
        <authorList>
            <consortium name="Pathogen Informatics"/>
        </authorList>
    </citation>
    <scope>NUCLEOTIDE SEQUENCE [LARGE SCALE GENOMIC DNA]</scope>
    <source>
        <strain evidence="5">Lake Konstanz</strain>
    </source>
</reference>